<protein>
    <recommendedName>
        <fullName evidence="15">RecBCD enzyme subunit RecB</fullName>
        <ecNumber evidence="15">3.1.11.5</ecNumber>
        <ecNumber evidence="15">5.6.2.4</ecNumber>
    </recommendedName>
    <alternativeName>
        <fullName evidence="15">DNA 3'-5' helicase subunit RecB</fullName>
    </alternativeName>
    <alternativeName>
        <fullName evidence="15">Exonuclease V subunit RecB</fullName>
        <shortName evidence="15">ExoV subunit RecB</shortName>
    </alternativeName>
    <alternativeName>
        <fullName evidence="15">Helicase/nuclease RecBCD subunit RecB</fullName>
    </alternativeName>
</protein>
<dbReference type="InterPro" id="IPR011604">
    <property type="entry name" value="PDDEXK-like_dom_sf"/>
</dbReference>
<dbReference type="InterPro" id="IPR038726">
    <property type="entry name" value="PDDEXK_AddAB-type"/>
</dbReference>
<keyword evidence="7 15" id="KW-0269">Exonuclease</keyword>
<dbReference type="InterPro" id="IPR004586">
    <property type="entry name" value="RecB"/>
</dbReference>
<dbReference type="InterPro" id="IPR000212">
    <property type="entry name" value="DNA_helicase_UvrD/REP"/>
</dbReference>
<gene>
    <name evidence="15 20" type="primary">recB</name>
    <name evidence="20" type="ORF">OK345_11570</name>
</gene>
<dbReference type="PROSITE" id="PS51198">
    <property type="entry name" value="UVRD_HELICASE_ATP_BIND"/>
    <property type="match status" value="1"/>
</dbReference>
<keyword evidence="2 15" id="KW-0479">Metal-binding</keyword>
<keyword evidence="12 15" id="KW-0413">Isomerase</keyword>
<comment type="catalytic activity">
    <reaction evidence="15">
        <text>Exonucleolytic cleavage (in the presence of ATP) in either 5'- to 3'- or 3'- to 5'-direction to yield 5'-phosphooligonucleotides.</text>
        <dbReference type="EC" id="3.1.11.5"/>
    </reaction>
</comment>
<keyword evidence="11 15" id="KW-0234">DNA repair</keyword>
<dbReference type="NCBIfam" id="TIGR00609">
    <property type="entry name" value="recB"/>
    <property type="match status" value="1"/>
</dbReference>
<evidence type="ECO:0000259" key="19">
    <source>
        <dbReference type="PROSITE" id="PS51217"/>
    </source>
</evidence>
<sequence length="1285" mass="137664">MPAPAGDPYLGLPLHGVRLIEASAGTGKTFTLATLFTRLVVERGLRIGQILAVTFTEAATQELRRRIRERLALAATLVPAPPVEPSLLGSGIPGRAPAEQARLYGKQPGATDRPAVESPDAALTRLILEAHLATAQESPDALRRRLQQAVEEIDLAAIFTIHGFCARVLREHALESGQTFAAPELLANDRELLAEVAADLWRARAADAAMAEDLVALWPGGPDALASDLRELVRQPTLLPTATTTTSDESAALLQALQDAGSALAAAFQAHGIAFFEALAAAIDGGVLSKVSYKPGWLASLWHWFEDFAAAPALAGPPHAKLPKLTAPELSAGTNKAAAGRTPTSPMSHEIDAYLAALARIEEWRSRRRIRLLHALRDDAAARLALLKRQRRVQTYDDLVDGVAQALEGPQADVLAQRLRAQYAIALVDEFQDTDDRQWSIFSTVFGPDSGASAPDAGREHPATGHSPAALESARTSGSQARFLALIGDPKQAIYGFRGGDVQTYLAAAATAERAPPLDHNFRSRPGVLAALDALYAQAGYAEAFLTAGIAFHPVRPGTQRSDADLQRDGATAPALTLWRAPEPPPPAKGKPKPWSAGRARELCSAACVAAIRDWLAAGRAGTATISGRPVQAGDIAVLVRSHGEATRIQQALGAAGIPAVAAGKQSLFASDEALELLALLQALLDPGDDSRLRAALATVLVGEDAAAIATLEHDGDRHRRWQQQALDWRERWQRGGPLALIGDLGAAHAQRLLALVDGERRLTNYLQLAELLQEADARALGPHGLVDWLARRIAGADSNDETQLLRLESDARRVQIVTLHKSKGLEYPLVFLPYVGIGRSDKGPGRHCVVHTPGAGRQLHWNTSKWSGGKDDPAWSAAEAAWKQEQRAEDARLLYVGLTRAEHALWIATGPFHQHGRTALAGMVRDPDALQAAAGAATVVLDATPPPGHLPRLPPADEGRVPPARIPQRRVVPDWWVYSFTQLANADSGAASGASADAGVAADPMASATVVGGGGSDEPSASEAAAPAEAEPFDPRFAGNRFGVVMHDVFERCDFAAWRHWRPGQTAPDGQAAAIVEALQRGGYVQDEIADGVAMLTPLIGNTLTVALPEATCLAAVPEHDRRNEMEFHFAMRPTRVDALLALLHRHGVVGERQAFGARQRLEGLMTGLIDLTYHHDGRWYVLDYKSNRLPGYDADALARAMAHSEYELQALIYTVALHRWLRFRLGEGYDYARDFGGVRYLFCRGLDAARDPSPGVHAWRFDPALVDGVDALFAGRALPEAAA</sequence>
<feature type="region of interest" description="Disordered" evidence="17">
    <location>
        <begin position="575"/>
        <end position="596"/>
    </location>
</feature>
<feature type="active site" description="For nuclease activity" evidence="15">
    <location>
        <position position="1185"/>
    </location>
</feature>
<organism evidence="20 21">
    <name type="scientific">Xanthomonas chitinilytica</name>
    <dbReference type="NCBI Taxonomy" id="2989819"/>
    <lineage>
        <taxon>Bacteria</taxon>
        <taxon>Pseudomonadati</taxon>
        <taxon>Pseudomonadota</taxon>
        <taxon>Gammaproteobacteria</taxon>
        <taxon>Lysobacterales</taxon>
        <taxon>Lysobacteraceae</taxon>
        <taxon>Xanthomonas</taxon>
    </lineage>
</organism>
<dbReference type="InterPro" id="IPR014016">
    <property type="entry name" value="UvrD-like_ATP-bd"/>
</dbReference>
<evidence type="ECO:0000256" key="8">
    <source>
        <dbReference type="ARBA" id="ARBA00022840"/>
    </source>
</evidence>
<dbReference type="SUPFAM" id="SSF52540">
    <property type="entry name" value="P-loop containing nucleoside triphosphate hydrolases"/>
    <property type="match status" value="1"/>
</dbReference>
<reference evidence="20 21" key="1">
    <citation type="submission" date="2022-10" db="EMBL/GenBank/DDBJ databases">
        <title>Xanthomonas sp. H13-6.</title>
        <authorList>
            <person name="Liu X."/>
            <person name="Deng Z."/>
            <person name="Jiang Y."/>
            <person name="Yu T."/>
            <person name="Ai J."/>
        </authorList>
    </citation>
    <scope>NUCLEOTIDE SEQUENCE [LARGE SCALE GENOMIC DNA]</scope>
    <source>
        <strain evidence="20 21">H13-6</strain>
    </source>
</reference>
<evidence type="ECO:0000256" key="10">
    <source>
        <dbReference type="ARBA" id="ARBA00023125"/>
    </source>
</evidence>
<dbReference type="EC" id="5.6.2.4" evidence="15"/>
<evidence type="ECO:0000256" key="4">
    <source>
        <dbReference type="ARBA" id="ARBA00022763"/>
    </source>
</evidence>
<dbReference type="PANTHER" id="PTHR11070">
    <property type="entry name" value="UVRD / RECB / PCRA DNA HELICASE FAMILY MEMBER"/>
    <property type="match status" value="1"/>
</dbReference>
<evidence type="ECO:0000313" key="21">
    <source>
        <dbReference type="Proteomes" id="UP001209922"/>
    </source>
</evidence>
<keyword evidence="5 15" id="KW-0378">Hydrolase</keyword>
<feature type="region of interest" description="DNA-binding and helicase activity, interacts with RecC" evidence="15">
    <location>
        <begin position="1"/>
        <end position="955"/>
    </location>
</feature>
<evidence type="ECO:0000256" key="2">
    <source>
        <dbReference type="ARBA" id="ARBA00022723"/>
    </source>
</evidence>
<comment type="function">
    <text evidence="15">A helicase/nuclease that prepares dsDNA breaks (DSB) for recombinational DNA repair. Binds to DSBs and unwinds DNA via a highly rapid and processive ATP-dependent bidirectional helicase activity. Unwinds dsDNA until it encounters a Chi (crossover hotspot instigator) sequence from the 3' direction. Cuts ssDNA a few nucleotides 3' to the Chi site. The properties and activities of the enzyme are changed at Chi. The Chi-altered holoenzyme produces a long 3'-ssDNA overhang and facilitates RecA-binding to the ssDNA for homologous DNA recombination and repair. Holoenzyme degrades any linearized DNA that is unable to undergo homologous recombination. In the holoenzyme this subunit contributes ATPase, 3'-5' helicase, exonuclease activity and loads RecA onto ssDNA.</text>
</comment>
<evidence type="ECO:0000256" key="6">
    <source>
        <dbReference type="ARBA" id="ARBA00022806"/>
    </source>
</evidence>
<keyword evidence="6 15" id="KW-0347">Helicase</keyword>
<feature type="binding site" evidence="16">
    <location>
        <begin position="22"/>
        <end position="29"/>
    </location>
    <ligand>
        <name>ATP</name>
        <dbReference type="ChEBI" id="CHEBI:30616"/>
    </ligand>
</feature>
<dbReference type="Pfam" id="PF13361">
    <property type="entry name" value="UvrD_C"/>
    <property type="match status" value="2"/>
</dbReference>
<evidence type="ECO:0000259" key="18">
    <source>
        <dbReference type="PROSITE" id="PS51198"/>
    </source>
</evidence>
<evidence type="ECO:0000256" key="17">
    <source>
        <dbReference type="SAM" id="MobiDB-lite"/>
    </source>
</evidence>
<comment type="caution">
    <text evidence="20">The sequence shown here is derived from an EMBL/GenBank/DDBJ whole genome shotgun (WGS) entry which is preliminary data.</text>
</comment>
<feature type="compositionally biased region" description="Pro residues" evidence="17">
    <location>
        <begin position="945"/>
        <end position="955"/>
    </location>
</feature>
<feature type="region of interest" description="Disordered" evidence="17">
    <location>
        <begin position="943"/>
        <end position="964"/>
    </location>
</feature>
<evidence type="ECO:0000313" key="20">
    <source>
        <dbReference type="EMBL" id="MCW4473142.1"/>
    </source>
</evidence>
<comment type="cofactor">
    <cofactor evidence="15">
        <name>Mg(2+)</name>
        <dbReference type="ChEBI" id="CHEBI:18420"/>
    </cofactor>
    <text evidence="15">Binds 1 Mg(2+) ion per subunit.</text>
</comment>
<comment type="catalytic activity">
    <reaction evidence="14 15">
        <text>ATP + H2O = ADP + phosphate + H(+)</text>
        <dbReference type="Rhea" id="RHEA:13065"/>
        <dbReference type="ChEBI" id="CHEBI:15377"/>
        <dbReference type="ChEBI" id="CHEBI:15378"/>
        <dbReference type="ChEBI" id="CHEBI:30616"/>
        <dbReference type="ChEBI" id="CHEBI:43474"/>
        <dbReference type="ChEBI" id="CHEBI:456216"/>
        <dbReference type="EC" id="5.6.2.4"/>
    </reaction>
</comment>
<feature type="region of interest" description="Disordered" evidence="17">
    <location>
        <begin position="451"/>
        <end position="470"/>
    </location>
</feature>
<dbReference type="InterPro" id="IPR014017">
    <property type="entry name" value="DNA_helicase_UvrD-like_C"/>
</dbReference>
<name>A0ABT3JXD9_9XANT</name>
<comment type="similarity">
    <text evidence="15">Belongs to the helicase family. UvrD subfamily.</text>
</comment>
<comment type="domain">
    <text evidence="15">The N-terminal DNA-binding domain is a ssDNA-dependent ATPase and has ATP-dependent 3'-5' helicase function. This domain interacts with RecC.</text>
</comment>
<dbReference type="CDD" id="cd22352">
    <property type="entry name" value="RecB_C-like"/>
    <property type="match status" value="1"/>
</dbReference>
<dbReference type="PROSITE" id="PS51217">
    <property type="entry name" value="UVRD_HELICASE_CTER"/>
    <property type="match status" value="1"/>
</dbReference>
<accession>A0ABT3JXD9</accession>
<keyword evidence="1 15" id="KW-0540">Nuclease</keyword>
<feature type="region of interest" description="Disordered" evidence="17">
    <location>
        <begin position="1010"/>
        <end position="1030"/>
    </location>
</feature>
<comment type="domain">
    <text evidence="15">The C-terminal domain has nuclease activity and interacts with RecD. It interacts with RecA, facilitating its loading onto ssDNA.</text>
</comment>
<dbReference type="InterPro" id="IPR027417">
    <property type="entry name" value="P-loop_NTPase"/>
</dbReference>
<keyword evidence="21" id="KW-1185">Reference proteome</keyword>
<dbReference type="EMBL" id="JAPCHY010000009">
    <property type="protein sequence ID" value="MCW4473142.1"/>
    <property type="molecule type" value="Genomic_DNA"/>
</dbReference>
<dbReference type="Gene3D" id="3.40.50.300">
    <property type="entry name" value="P-loop containing nucleotide triphosphate hydrolases"/>
    <property type="match status" value="2"/>
</dbReference>
<comment type="miscellaneous">
    <text evidence="15">In the RecBCD complex, RecB has a slow 3'-5' helicase, an exonuclease activity and loads RecA onto ssDNA, RecD has a fast 5'-3' helicase activity, while RecC stimulates the ATPase and processivity of the RecB helicase and contributes to recognition of the Chi site.</text>
</comment>
<feature type="binding site" evidence="15">
    <location>
        <position position="1048"/>
    </location>
    <ligand>
        <name>Mg(2+)</name>
        <dbReference type="ChEBI" id="CHEBI:18420"/>
    </ligand>
</feature>
<evidence type="ECO:0000256" key="15">
    <source>
        <dbReference type="HAMAP-Rule" id="MF_01485"/>
    </source>
</evidence>
<evidence type="ECO:0000256" key="7">
    <source>
        <dbReference type="ARBA" id="ARBA00022839"/>
    </source>
</evidence>
<evidence type="ECO:0000256" key="1">
    <source>
        <dbReference type="ARBA" id="ARBA00022722"/>
    </source>
</evidence>
<evidence type="ECO:0000256" key="5">
    <source>
        <dbReference type="ARBA" id="ARBA00022801"/>
    </source>
</evidence>
<evidence type="ECO:0000256" key="12">
    <source>
        <dbReference type="ARBA" id="ARBA00023235"/>
    </source>
</evidence>
<dbReference type="EC" id="3.1.11.5" evidence="15"/>
<dbReference type="PANTHER" id="PTHR11070:SF23">
    <property type="entry name" value="RECBCD ENZYME SUBUNIT RECB"/>
    <property type="match status" value="1"/>
</dbReference>
<dbReference type="Gene3D" id="1.10.486.10">
    <property type="entry name" value="PCRA, domain 4"/>
    <property type="match status" value="1"/>
</dbReference>
<dbReference type="Pfam" id="PF00580">
    <property type="entry name" value="UvrD-helicase"/>
    <property type="match status" value="1"/>
</dbReference>
<evidence type="ECO:0000256" key="14">
    <source>
        <dbReference type="ARBA" id="ARBA00048988"/>
    </source>
</evidence>
<dbReference type="Proteomes" id="UP001209922">
    <property type="component" value="Unassembled WGS sequence"/>
</dbReference>
<evidence type="ECO:0000256" key="11">
    <source>
        <dbReference type="ARBA" id="ARBA00023204"/>
    </source>
</evidence>
<feature type="region of interest" description="Nuclease activity, interacts with RecD and RecA" evidence="15">
    <location>
        <begin position="975"/>
        <end position="1285"/>
    </location>
</feature>
<keyword evidence="8 15" id="KW-0067">ATP-binding</keyword>
<comment type="subunit">
    <text evidence="15">Heterotrimer of RecB, RecC and RecD. All subunits contribute to DNA-binding. Interacts with RecA.</text>
</comment>
<evidence type="ECO:0000256" key="16">
    <source>
        <dbReference type="PROSITE-ProRule" id="PRU00560"/>
    </source>
</evidence>
<dbReference type="GO" id="GO:0008854">
    <property type="term" value="F:exodeoxyribonuclease V activity"/>
    <property type="evidence" value="ECO:0007669"/>
    <property type="project" value="UniProtKB-EC"/>
</dbReference>
<evidence type="ECO:0000256" key="9">
    <source>
        <dbReference type="ARBA" id="ARBA00022842"/>
    </source>
</evidence>
<feature type="binding site" evidence="15">
    <location>
        <position position="1172"/>
    </location>
    <ligand>
        <name>Mg(2+)</name>
        <dbReference type="ChEBI" id="CHEBI:18420"/>
    </ligand>
</feature>
<dbReference type="InterPro" id="IPR011335">
    <property type="entry name" value="Restrct_endonuc-II-like"/>
</dbReference>
<proteinExistence type="inferred from homology"/>
<dbReference type="RefSeq" id="WP_265128128.1">
    <property type="nucleotide sequence ID" value="NZ_JAPCHY010000009.1"/>
</dbReference>
<keyword evidence="10 15" id="KW-0238">DNA-binding</keyword>
<dbReference type="Gene3D" id="3.90.320.10">
    <property type="match status" value="1"/>
</dbReference>
<feature type="binding site" evidence="15">
    <location>
        <position position="1185"/>
    </location>
    <ligand>
        <name>Mg(2+)</name>
        <dbReference type="ChEBI" id="CHEBI:18420"/>
    </ligand>
</feature>
<dbReference type="SUPFAM" id="SSF52980">
    <property type="entry name" value="Restriction endonuclease-like"/>
    <property type="match status" value="1"/>
</dbReference>
<evidence type="ECO:0000256" key="13">
    <source>
        <dbReference type="ARBA" id="ARBA00034617"/>
    </source>
</evidence>
<keyword evidence="9 15" id="KW-0460">Magnesium</keyword>
<feature type="domain" description="UvrD-like helicase C-terminal" evidence="19">
    <location>
        <begin position="557"/>
        <end position="825"/>
    </location>
</feature>
<evidence type="ECO:0000256" key="3">
    <source>
        <dbReference type="ARBA" id="ARBA00022741"/>
    </source>
</evidence>
<keyword evidence="4 15" id="KW-0227">DNA damage</keyword>
<keyword evidence="3 15" id="KW-0547">Nucleotide-binding</keyword>
<dbReference type="Pfam" id="PF12705">
    <property type="entry name" value="PDDEXK_1"/>
    <property type="match status" value="1"/>
</dbReference>
<comment type="catalytic activity">
    <reaction evidence="13 15">
        <text>Couples ATP hydrolysis with the unwinding of duplex DNA by translocating in the 3'-5' direction.</text>
        <dbReference type="EC" id="5.6.2.4"/>
    </reaction>
</comment>
<dbReference type="HAMAP" id="MF_01485">
    <property type="entry name" value="RecB"/>
    <property type="match status" value="1"/>
</dbReference>
<feature type="compositionally biased region" description="Low complexity" evidence="17">
    <location>
        <begin position="1018"/>
        <end position="1030"/>
    </location>
</feature>
<feature type="domain" description="UvrD-like helicase ATP-binding" evidence="18">
    <location>
        <begin position="1"/>
        <end position="525"/>
    </location>
</feature>
<dbReference type="Gene3D" id="1.10.3170.10">
    <property type="entry name" value="Recbcd, chain B, domain 2"/>
    <property type="match status" value="1"/>
</dbReference>